<sequence length="92" mass="10157">MARSIRTQNKGHPSSVPHSPMLKLQRIRQGPSSRDDDTTDPAPDRLGNHALRPTPCQRQISPPWVPCRTAPAARNPSSWQLTQSPAPACRNC</sequence>
<gene>
    <name evidence="2" type="ORF">ORAREDHAP_LOCUS27315</name>
</gene>
<evidence type="ECO:0000313" key="3">
    <source>
        <dbReference type="Proteomes" id="UP000507245"/>
    </source>
</evidence>
<feature type="compositionally biased region" description="Polar residues" evidence="1">
    <location>
        <begin position="1"/>
        <end position="12"/>
    </location>
</feature>
<proteinExistence type="predicted"/>
<reference evidence="3" key="1">
    <citation type="journal article" date="2020" name="Genome Biol.">
        <title>Gamete binning: chromosome-level and haplotype-resolved genome assembly enabled by high-throughput single-cell sequencing of gamete genomes.</title>
        <authorList>
            <person name="Campoy J.A."/>
            <person name="Sun H."/>
            <person name="Goel M."/>
            <person name="Jiao W.-B."/>
            <person name="Folz-Donahue K."/>
            <person name="Wang N."/>
            <person name="Rubio M."/>
            <person name="Liu C."/>
            <person name="Kukat C."/>
            <person name="Ruiz D."/>
            <person name="Huettel B."/>
            <person name="Schneeberger K."/>
        </authorList>
    </citation>
    <scope>NUCLEOTIDE SEQUENCE [LARGE SCALE GENOMIC DNA]</scope>
    <source>
        <strain evidence="3">cv. Rojo Pasion</strain>
    </source>
</reference>
<evidence type="ECO:0000256" key="1">
    <source>
        <dbReference type="SAM" id="MobiDB-lite"/>
    </source>
</evidence>
<protein>
    <submittedName>
        <fullName evidence="2">Uncharacterized protein</fullName>
    </submittedName>
</protein>
<name>A0A6J5X7Y3_PRUAR</name>
<keyword evidence="3" id="KW-1185">Reference proteome</keyword>
<dbReference type="AlphaFoldDB" id="A0A6J5X7Y3"/>
<feature type="region of interest" description="Disordered" evidence="1">
    <location>
        <begin position="1"/>
        <end position="92"/>
    </location>
</feature>
<accession>A0A6J5X7Y3</accession>
<dbReference type="Proteomes" id="UP000507245">
    <property type="component" value="Unassembled WGS sequence"/>
</dbReference>
<dbReference type="EMBL" id="CAEKKB010000004">
    <property type="protein sequence ID" value="CAB4308115.1"/>
    <property type="molecule type" value="Genomic_DNA"/>
</dbReference>
<evidence type="ECO:0000313" key="2">
    <source>
        <dbReference type="EMBL" id="CAB4308115.1"/>
    </source>
</evidence>
<feature type="compositionally biased region" description="Polar residues" evidence="1">
    <location>
        <begin position="75"/>
        <end position="85"/>
    </location>
</feature>
<organism evidence="2 3">
    <name type="scientific">Prunus armeniaca</name>
    <name type="common">Apricot</name>
    <name type="synonym">Armeniaca vulgaris</name>
    <dbReference type="NCBI Taxonomy" id="36596"/>
    <lineage>
        <taxon>Eukaryota</taxon>
        <taxon>Viridiplantae</taxon>
        <taxon>Streptophyta</taxon>
        <taxon>Embryophyta</taxon>
        <taxon>Tracheophyta</taxon>
        <taxon>Spermatophyta</taxon>
        <taxon>Magnoliopsida</taxon>
        <taxon>eudicotyledons</taxon>
        <taxon>Gunneridae</taxon>
        <taxon>Pentapetalae</taxon>
        <taxon>rosids</taxon>
        <taxon>fabids</taxon>
        <taxon>Rosales</taxon>
        <taxon>Rosaceae</taxon>
        <taxon>Amygdaloideae</taxon>
        <taxon>Amygdaleae</taxon>
        <taxon>Prunus</taxon>
    </lineage>
</organism>